<protein>
    <recommendedName>
        <fullName evidence="6">Molybdopterin molybdenumtransferase</fullName>
        <ecNumber evidence="6">2.10.1.1</ecNumber>
    </recommendedName>
</protein>
<keyword evidence="9" id="KW-1185">Reference proteome</keyword>
<name>A0A1H9T7J2_9RHOB</name>
<dbReference type="OrthoDB" id="9804758at2"/>
<dbReference type="STRING" id="641238.SAMN04490244_1048"/>
<organism evidence="8 9">
    <name type="scientific">Tranquillimonas rosea</name>
    <dbReference type="NCBI Taxonomy" id="641238"/>
    <lineage>
        <taxon>Bacteria</taxon>
        <taxon>Pseudomonadati</taxon>
        <taxon>Pseudomonadota</taxon>
        <taxon>Alphaproteobacteria</taxon>
        <taxon>Rhodobacterales</taxon>
        <taxon>Roseobacteraceae</taxon>
        <taxon>Tranquillimonas</taxon>
    </lineage>
</organism>
<dbReference type="GO" id="GO:0046872">
    <property type="term" value="F:metal ion binding"/>
    <property type="evidence" value="ECO:0007669"/>
    <property type="project" value="UniProtKB-UniRule"/>
</dbReference>
<dbReference type="SUPFAM" id="SSF63882">
    <property type="entry name" value="MoeA N-terminal region -like"/>
    <property type="match status" value="1"/>
</dbReference>
<dbReference type="GO" id="GO:0006777">
    <property type="term" value="P:Mo-molybdopterin cofactor biosynthetic process"/>
    <property type="evidence" value="ECO:0007669"/>
    <property type="project" value="UniProtKB-UniRule"/>
</dbReference>
<feature type="domain" description="MoaB/Mog" evidence="7">
    <location>
        <begin position="199"/>
        <end position="337"/>
    </location>
</feature>
<evidence type="ECO:0000256" key="3">
    <source>
        <dbReference type="ARBA" id="ARBA00010763"/>
    </source>
</evidence>
<accession>A0A1H9T7J2</accession>
<keyword evidence="4 6" id="KW-0501">Molybdenum cofactor biosynthesis</keyword>
<evidence type="ECO:0000256" key="2">
    <source>
        <dbReference type="ARBA" id="ARBA00005046"/>
    </source>
</evidence>
<dbReference type="SUPFAM" id="SSF63867">
    <property type="entry name" value="MoeA C-terminal domain-like"/>
    <property type="match status" value="1"/>
</dbReference>
<dbReference type="InterPro" id="IPR005110">
    <property type="entry name" value="MoeA_linker/N"/>
</dbReference>
<dbReference type="EC" id="2.10.1.1" evidence="6"/>
<comment type="catalytic activity">
    <reaction evidence="5">
        <text>adenylyl-molybdopterin + molybdate = Mo-molybdopterin + AMP + H(+)</text>
        <dbReference type="Rhea" id="RHEA:35047"/>
        <dbReference type="ChEBI" id="CHEBI:15378"/>
        <dbReference type="ChEBI" id="CHEBI:36264"/>
        <dbReference type="ChEBI" id="CHEBI:62727"/>
        <dbReference type="ChEBI" id="CHEBI:71302"/>
        <dbReference type="ChEBI" id="CHEBI:456215"/>
        <dbReference type="EC" id="2.10.1.1"/>
    </reaction>
</comment>
<dbReference type="PROSITE" id="PS01079">
    <property type="entry name" value="MOCF_BIOSYNTHESIS_2"/>
    <property type="match status" value="1"/>
</dbReference>
<dbReference type="SMART" id="SM00852">
    <property type="entry name" value="MoCF_biosynth"/>
    <property type="match status" value="1"/>
</dbReference>
<dbReference type="RefSeq" id="WP_092691082.1">
    <property type="nucleotide sequence ID" value="NZ_FOGU01000004.1"/>
</dbReference>
<keyword evidence="6" id="KW-0460">Magnesium</keyword>
<comment type="pathway">
    <text evidence="2 6">Cofactor biosynthesis; molybdopterin biosynthesis.</text>
</comment>
<dbReference type="Gene3D" id="3.40.980.10">
    <property type="entry name" value="MoaB/Mog-like domain"/>
    <property type="match status" value="1"/>
</dbReference>
<dbReference type="UniPathway" id="UPA00344"/>
<dbReference type="Gene3D" id="3.90.105.10">
    <property type="entry name" value="Molybdopterin biosynthesis moea protein, domain 2"/>
    <property type="match status" value="1"/>
</dbReference>
<gene>
    <name evidence="8" type="ORF">SAMN04490244_1048</name>
</gene>
<dbReference type="CDD" id="cd00887">
    <property type="entry name" value="MoeA"/>
    <property type="match status" value="1"/>
</dbReference>
<evidence type="ECO:0000256" key="4">
    <source>
        <dbReference type="ARBA" id="ARBA00023150"/>
    </source>
</evidence>
<dbReference type="Pfam" id="PF03454">
    <property type="entry name" value="MoeA_C"/>
    <property type="match status" value="1"/>
</dbReference>
<evidence type="ECO:0000313" key="8">
    <source>
        <dbReference type="EMBL" id="SER93141.1"/>
    </source>
</evidence>
<keyword evidence="6" id="KW-0479">Metal-binding</keyword>
<evidence type="ECO:0000313" key="9">
    <source>
        <dbReference type="Proteomes" id="UP000198885"/>
    </source>
</evidence>
<dbReference type="InterPro" id="IPR036135">
    <property type="entry name" value="MoeA_linker/N_sf"/>
</dbReference>
<dbReference type="InterPro" id="IPR001453">
    <property type="entry name" value="MoaB/Mog_dom"/>
</dbReference>
<dbReference type="Gene3D" id="2.170.190.11">
    <property type="entry name" value="Molybdopterin biosynthesis moea protein, domain 3"/>
    <property type="match status" value="1"/>
</dbReference>
<dbReference type="Pfam" id="PF00994">
    <property type="entry name" value="MoCF_biosynth"/>
    <property type="match status" value="1"/>
</dbReference>
<dbReference type="Gene3D" id="2.40.340.10">
    <property type="entry name" value="MoeA, C-terminal, domain IV"/>
    <property type="match status" value="1"/>
</dbReference>
<dbReference type="InterPro" id="IPR036688">
    <property type="entry name" value="MoeA_C_domain_IV_sf"/>
</dbReference>
<dbReference type="EMBL" id="FOGU01000004">
    <property type="protein sequence ID" value="SER93141.1"/>
    <property type="molecule type" value="Genomic_DNA"/>
</dbReference>
<dbReference type="InterPro" id="IPR038987">
    <property type="entry name" value="MoeA-like"/>
</dbReference>
<dbReference type="AlphaFoldDB" id="A0A1H9T7J2"/>
<sequence>MTVHQAIAAPGCDCDGQDILPSLISISEALARIAANVAPVRETEVVPLERALGRTLAQPVRSQRMAPSFDNAAMDGYAVATSALTGNGPWRLPVVARVPAGDHPSESLVGRTAARIFTGAPIPEGSDAVVMQESVTRDGNFVHLSRPPSPGMNIRRAGSDMARGATVLDKGERLGPRQIAACASAGSDVVCARRRIRVALLVTGNEVRRTGGELDSAQIWDVNTPMLMASLTAMGVEIVACEHADDDLYGLVRQLDDMAARADLVITTGGISVGEEDHVKPAVGALRGEFLFSGVAIKPGKPVSFGRIGKAHWLGLPGNPLSAFVTWQLFGVELLRNLSDERPRSLERRNVVTASEIHRKPGRCELRPAMLAGFDAHGREIVSFDTATHSARVGHLPMADGLLFLPADAETLPAGALVEFQQFCQA</sequence>
<proteinExistence type="inferred from homology"/>
<dbReference type="GO" id="GO:0061599">
    <property type="term" value="F:molybdopterin molybdotransferase activity"/>
    <property type="evidence" value="ECO:0007669"/>
    <property type="project" value="UniProtKB-UniRule"/>
</dbReference>
<dbReference type="PANTHER" id="PTHR10192:SF5">
    <property type="entry name" value="GEPHYRIN"/>
    <property type="match status" value="1"/>
</dbReference>
<comment type="similarity">
    <text evidence="3 6">Belongs to the MoeA family.</text>
</comment>
<evidence type="ECO:0000259" key="7">
    <source>
        <dbReference type="SMART" id="SM00852"/>
    </source>
</evidence>
<evidence type="ECO:0000256" key="1">
    <source>
        <dbReference type="ARBA" id="ARBA00002901"/>
    </source>
</evidence>
<dbReference type="Pfam" id="PF03453">
    <property type="entry name" value="MoeA_N"/>
    <property type="match status" value="1"/>
</dbReference>
<comment type="function">
    <text evidence="1 6">Catalyzes the insertion of molybdate into adenylated molybdopterin with the concomitant release of AMP.</text>
</comment>
<evidence type="ECO:0000256" key="5">
    <source>
        <dbReference type="ARBA" id="ARBA00047317"/>
    </source>
</evidence>
<evidence type="ECO:0000256" key="6">
    <source>
        <dbReference type="RuleBase" id="RU365090"/>
    </source>
</evidence>
<reference evidence="8 9" key="1">
    <citation type="submission" date="2016-10" db="EMBL/GenBank/DDBJ databases">
        <authorList>
            <person name="de Groot N.N."/>
        </authorList>
    </citation>
    <scope>NUCLEOTIDE SEQUENCE [LARGE SCALE GENOMIC DNA]</scope>
    <source>
        <strain evidence="8 9">DSM 23042</strain>
    </source>
</reference>
<dbReference type="NCBIfam" id="NF045515">
    <property type="entry name" value="Glp_gephyrin"/>
    <property type="match status" value="1"/>
</dbReference>
<dbReference type="GO" id="GO:0005829">
    <property type="term" value="C:cytosol"/>
    <property type="evidence" value="ECO:0007669"/>
    <property type="project" value="TreeGrafter"/>
</dbReference>
<keyword evidence="6" id="KW-0808">Transferase</keyword>
<dbReference type="SUPFAM" id="SSF53218">
    <property type="entry name" value="Molybdenum cofactor biosynthesis proteins"/>
    <property type="match status" value="1"/>
</dbReference>
<dbReference type="Proteomes" id="UP000198885">
    <property type="component" value="Unassembled WGS sequence"/>
</dbReference>
<keyword evidence="6" id="KW-0500">Molybdenum</keyword>
<dbReference type="InterPro" id="IPR036425">
    <property type="entry name" value="MoaB/Mog-like_dom_sf"/>
</dbReference>
<dbReference type="PANTHER" id="PTHR10192">
    <property type="entry name" value="MOLYBDOPTERIN BIOSYNTHESIS PROTEIN"/>
    <property type="match status" value="1"/>
</dbReference>
<dbReference type="InterPro" id="IPR008284">
    <property type="entry name" value="MoCF_biosynth_CS"/>
</dbReference>
<dbReference type="InterPro" id="IPR005111">
    <property type="entry name" value="MoeA_C_domain_IV"/>
</dbReference>
<comment type="cofactor">
    <cofactor evidence="6">
        <name>Mg(2+)</name>
        <dbReference type="ChEBI" id="CHEBI:18420"/>
    </cofactor>
</comment>